<gene>
    <name evidence="1" type="ORF">FHS56_000133</name>
</gene>
<protein>
    <submittedName>
        <fullName evidence="1">Transcriptional antiterminator Rof (Rho-off)</fullName>
    </submittedName>
</protein>
<dbReference type="AlphaFoldDB" id="A0A846MMQ1"/>
<sequence length="81" mass="9240">MKEKLQAYKPIACHLHDQIESSIVKKQSVRISFEEPGSGKVISCQTILSDWYVKEGGEYIVLGNGQHLRLDYLRSFEIVSN</sequence>
<dbReference type="InterPro" id="IPR023534">
    <property type="entry name" value="Rof/RNase_P-like"/>
</dbReference>
<keyword evidence="2" id="KW-1185">Reference proteome</keyword>
<accession>A0A846MMQ1</accession>
<name>A0A846MMQ1_9BACT</name>
<evidence type="ECO:0000313" key="2">
    <source>
        <dbReference type="Proteomes" id="UP000537126"/>
    </source>
</evidence>
<proteinExistence type="predicted"/>
<evidence type="ECO:0000313" key="1">
    <source>
        <dbReference type="EMBL" id="NIK72647.1"/>
    </source>
</evidence>
<dbReference type="Gene3D" id="2.30.30.400">
    <property type="entry name" value="Rof-like"/>
    <property type="match status" value="1"/>
</dbReference>
<organism evidence="1 2">
    <name type="scientific">Thermonema lapsum</name>
    <dbReference type="NCBI Taxonomy" id="28195"/>
    <lineage>
        <taxon>Bacteria</taxon>
        <taxon>Pseudomonadati</taxon>
        <taxon>Bacteroidota</taxon>
        <taxon>Cytophagia</taxon>
        <taxon>Cytophagales</taxon>
        <taxon>Thermonemataceae</taxon>
        <taxon>Thermonema</taxon>
    </lineage>
</organism>
<dbReference type="SUPFAM" id="SSF101744">
    <property type="entry name" value="Rof/RNase P subunit-like"/>
    <property type="match status" value="1"/>
</dbReference>
<comment type="caution">
    <text evidence="1">The sequence shown here is derived from an EMBL/GenBank/DDBJ whole genome shotgun (WGS) entry which is preliminary data.</text>
</comment>
<reference evidence="1 2" key="1">
    <citation type="submission" date="2020-03" db="EMBL/GenBank/DDBJ databases">
        <title>Genomic Encyclopedia of Type Strains, Phase IV (KMG-IV): sequencing the most valuable type-strain genomes for metagenomic binning, comparative biology and taxonomic classification.</title>
        <authorList>
            <person name="Goeker M."/>
        </authorList>
    </citation>
    <scope>NUCLEOTIDE SEQUENCE [LARGE SCALE GENOMIC DNA]</scope>
    <source>
        <strain evidence="1 2">DSM 5718</strain>
    </source>
</reference>
<dbReference type="InterPro" id="IPR038626">
    <property type="entry name" value="Rof-like_sf"/>
</dbReference>
<dbReference type="RefSeq" id="WP_166917965.1">
    <property type="nucleotide sequence ID" value="NZ_JAASRN010000001.1"/>
</dbReference>
<dbReference type="Proteomes" id="UP000537126">
    <property type="component" value="Unassembled WGS sequence"/>
</dbReference>
<dbReference type="EMBL" id="JAASRN010000001">
    <property type="protein sequence ID" value="NIK72647.1"/>
    <property type="molecule type" value="Genomic_DNA"/>
</dbReference>